<dbReference type="EMBL" id="CP150096">
    <property type="protein sequence ID" value="WZN48536.1"/>
    <property type="molecule type" value="Genomic_DNA"/>
</dbReference>
<feature type="domain" description="Sialate O-acetylesterase" evidence="3">
    <location>
        <begin position="280"/>
        <end position="386"/>
    </location>
</feature>
<name>A0ABZ2ZCX2_9BACT</name>
<feature type="region of interest" description="Disordered" evidence="2">
    <location>
        <begin position="242"/>
        <end position="265"/>
    </location>
</feature>
<organism evidence="4 5">
    <name type="scientific">Chitinophaga caseinilytica</name>
    <dbReference type="NCBI Taxonomy" id="2267521"/>
    <lineage>
        <taxon>Bacteria</taxon>
        <taxon>Pseudomonadati</taxon>
        <taxon>Bacteroidota</taxon>
        <taxon>Chitinophagia</taxon>
        <taxon>Chitinophagales</taxon>
        <taxon>Chitinophagaceae</taxon>
        <taxon>Chitinophaga</taxon>
    </lineage>
</organism>
<dbReference type="InterPro" id="IPR005181">
    <property type="entry name" value="SASA"/>
</dbReference>
<keyword evidence="1" id="KW-0378">Hydrolase</keyword>
<dbReference type="RefSeq" id="WP_341843126.1">
    <property type="nucleotide sequence ID" value="NZ_CP149792.1"/>
</dbReference>
<dbReference type="InterPro" id="IPR036514">
    <property type="entry name" value="SGNH_hydro_sf"/>
</dbReference>
<accession>A0ABZ2ZCX2</accession>
<gene>
    <name evidence="4" type="ORF">WJU22_10160</name>
</gene>
<evidence type="ECO:0000313" key="5">
    <source>
        <dbReference type="Proteomes" id="UP001449657"/>
    </source>
</evidence>
<dbReference type="Gene3D" id="3.40.50.1110">
    <property type="entry name" value="SGNH hydrolase"/>
    <property type="match status" value="1"/>
</dbReference>
<sequence length="494" mass="54259">MVRSIAWLIIFPVTAFGQIRISPQWMDHMVLQRGKPVSISGKATPGATVQLSFSGKSASVRTGKDSSWQIRIGPLRANAQPADMRITAGKDTLVLKDLLVGDVWLCLGQSNMEFPMRNEAHYAEARQNITRGPVRWYNPTYVGKGIYNQLFSDSLMQLIDNGVFYTGAWQRCDSASLADMSAVAYYFAEKVTASAGVPVGLVHLAIGGAPLETFVPKEALLADSAFSQKVWGNWLRNPALPDWSRERGRQNRGHDTSAGGPAHGYKPGFAFEKGLRELTGNPVAGILFYQGETNAQETARVAEYGRLFDVMMQAYRAFWPGVPCYFVQLSSIDSSGYRSQLWPQFRDEQRRILQMTPNTGMAVSSDVGARNDVHPTDKRTVGYRLAAWALHDFYKFGNVVPSGPLVEKAVYRQGKIILHFKWAEGLAAAGGALLKGFSLDGTHSAPASVHGNTVEIPSSAKPAFVYYGWQPFTDANLVNAAGLPASTFRIRIEP</sequence>
<protein>
    <submittedName>
        <fullName evidence="4">Sialate O-acetylesterase</fullName>
    </submittedName>
</protein>
<evidence type="ECO:0000256" key="2">
    <source>
        <dbReference type="SAM" id="MobiDB-lite"/>
    </source>
</evidence>
<keyword evidence="5" id="KW-1185">Reference proteome</keyword>
<dbReference type="PANTHER" id="PTHR22901">
    <property type="entry name" value="SIALATE O-ACETYLESTERASE"/>
    <property type="match status" value="1"/>
</dbReference>
<dbReference type="SUPFAM" id="SSF52266">
    <property type="entry name" value="SGNH hydrolase"/>
    <property type="match status" value="1"/>
</dbReference>
<evidence type="ECO:0000313" key="4">
    <source>
        <dbReference type="EMBL" id="WZN48536.1"/>
    </source>
</evidence>
<proteinExistence type="predicted"/>
<feature type="compositionally biased region" description="Basic and acidic residues" evidence="2">
    <location>
        <begin position="243"/>
        <end position="255"/>
    </location>
</feature>
<reference evidence="4 5" key="1">
    <citation type="submission" date="2024-03" db="EMBL/GenBank/DDBJ databases">
        <title>Chitinophaga caseinilytica sp. nov., a casein hydrolysing bacterium isolated from forest soil.</title>
        <authorList>
            <person name="Lee D.S."/>
            <person name="Han D.M."/>
            <person name="Baek J.H."/>
            <person name="Choi D.G."/>
            <person name="Jeon J.H."/>
            <person name="Jeon C.O."/>
        </authorList>
    </citation>
    <scope>NUCLEOTIDE SEQUENCE [LARGE SCALE GENOMIC DNA]</scope>
    <source>
        <strain evidence="4 5">KACC 19118</strain>
    </source>
</reference>
<evidence type="ECO:0000256" key="1">
    <source>
        <dbReference type="ARBA" id="ARBA00022801"/>
    </source>
</evidence>
<evidence type="ECO:0000259" key="3">
    <source>
        <dbReference type="Pfam" id="PF03629"/>
    </source>
</evidence>
<dbReference type="Proteomes" id="UP001449657">
    <property type="component" value="Chromosome"/>
</dbReference>
<dbReference type="PANTHER" id="PTHR22901:SF0">
    <property type="entry name" value="SIALATE O-ACETYLESTERASE"/>
    <property type="match status" value="1"/>
</dbReference>
<dbReference type="Pfam" id="PF03629">
    <property type="entry name" value="SASA"/>
    <property type="match status" value="1"/>
</dbReference>
<dbReference type="InterPro" id="IPR039329">
    <property type="entry name" value="SIAE"/>
</dbReference>